<dbReference type="PANTHER" id="PTHR31047">
    <property type="entry name" value="MEIOTICALLY UP-REGULATED GENE 157 PROTEIN"/>
    <property type="match status" value="1"/>
</dbReference>
<evidence type="ECO:0000313" key="3">
    <source>
        <dbReference type="Proteomes" id="UP000564385"/>
    </source>
</evidence>
<dbReference type="PROSITE" id="PS51318">
    <property type="entry name" value="TAT"/>
    <property type="match status" value="1"/>
</dbReference>
<evidence type="ECO:0008006" key="4">
    <source>
        <dbReference type="Google" id="ProtNLM"/>
    </source>
</evidence>
<accession>A0A852V9N1</accession>
<proteinExistence type="predicted"/>
<dbReference type="EMBL" id="JACCCU010000001">
    <property type="protein sequence ID" value="NYF88400.1"/>
    <property type="molecule type" value="Genomic_DNA"/>
</dbReference>
<dbReference type="SMART" id="SM01149">
    <property type="entry name" value="DUF1237"/>
    <property type="match status" value="1"/>
</dbReference>
<reference evidence="2 3" key="1">
    <citation type="submission" date="2020-07" db="EMBL/GenBank/DDBJ databases">
        <title>Genomic Encyclopedia of Type Strains, Phase IV (KMG-V): Genome sequencing to study the core and pangenomes of soil and plant-associated prokaryotes.</title>
        <authorList>
            <person name="Whitman W."/>
        </authorList>
    </citation>
    <scope>NUCLEOTIDE SEQUENCE [LARGE SCALE GENOMIC DNA]</scope>
    <source>
        <strain evidence="2 3">M8UP22</strain>
    </source>
</reference>
<gene>
    <name evidence="2" type="ORF">HDF08_000467</name>
</gene>
<dbReference type="Gene3D" id="1.50.10.10">
    <property type="match status" value="1"/>
</dbReference>
<dbReference type="PANTHER" id="PTHR31047:SF0">
    <property type="entry name" value="MEIOTICALLY UP-REGULATED GENE 157 PROTEIN"/>
    <property type="match status" value="1"/>
</dbReference>
<dbReference type="AlphaFoldDB" id="A0A852V9N1"/>
<dbReference type="InterPro" id="IPR008313">
    <property type="entry name" value="GH125"/>
</dbReference>
<comment type="caution">
    <text evidence="2">The sequence shown here is derived from an EMBL/GenBank/DDBJ whole genome shotgun (WGS) entry which is preliminary data.</text>
</comment>
<dbReference type="GO" id="GO:0005975">
    <property type="term" value="P:carbohydrate metabolic process"/>
    <property type="evidence" value="ECO:0007669"/>
    <property type="project" value="InterPro"/>
</dbReference>
<dbReference type="InterPro" id="IPR012341">
    <property type="entry name" value="6hp_glycosidase-like_sf"/>
</dbReference>
<dbReference type="InterPro" id="IPR006311">
    <property type="entry name" value="TAT_signal"/>
</dbReference>
<name>A0A852V9N1_9BACT</name>
<dbReference type="Pfam" id="PF06824">
    <property type="entry name" value="Glyco_hydro_125"/>
    <property type="match status" value="1"/>
</dbReference>
<organism evidence="2 3">
    <name type="scientific">Tunturiibacter lichenicola</name>
    <dbReference type="NCBI Taxonomy" id="2051959"/>
    <lineage>
        <taxon>Bacteria</taxon>
        <taxon>Pseudomonadati</taxon>
        <taxon>Acidobacteriota</taxon>
        <taxon>Terriglobia</taxon>
        <taxon>Terriglobales</taxon>
        <taxon>Acidobacteriaceae</taxon>
        <taxon>Tunturiibacter</taxon>
    </lineage>
</organism>
<feature type="region of interest" description="Disordered" evidence="1">
    <location>
        <begin position="229"/>
        <end position="249"/>
    </location>
</feature>
<dbReference type="InterPro" id="IPR008928">
    <property type="entry name" value="6-hairpin_glycosidase_sf"/>
</dbReference>
<protein>
    <recommendedName>
        <fullName evidence="4">Glycoside hydrolase family 125 protein</fullName>
    </recommendedName>
</protein>
<sequence length="482" mass="53021">MTNDKISRRDMLRMTAGATAATTLQPSTVFADAPPSSFPSKRPAVQDRKFHSAAVEAYLTNTSSKIGDPELALLFENCYPNTLDTTIEFGTFEGKPDTAIITGDIAAMWLRDSSAQVWPYLPLAVKDAQLRLMLEGIIRRQARCILIDPYANAFMANLDAPPLEWSRTDSTEMKQGVGERKWELDSLCYPIRLSYGYWRATGDSSPFDKTWHAAMKLVVETMRVQQRRQGPGPYHFQRTSKTPTETLPGDGYGAPVLPVGLIASGFRPSDDACTFPFLVPSNLFAVTTLGYLAQMANEILHDSALANQADALAGEVKKALQQHAVAQTAEGTIWAYEVDGYGSQLLMDDANVPSLLALPYIHSSPDAALYARTRSFVWSERNPWFFQGSAGEGIGGPHEGKDMIWPMSITTYALTSQSDKEIAHALAMLKHASAGSGFMHESFNRNDATKFTRSWFAWANSLFGELVANVATTRPALLQVAR</sequence>
<dbReference type="Proteomes" id="UP000564385">
    <property type="component" value="Unassembled WGS sequence"/>
</dbReference>
<dbReference type="PIRSF" id="PIRSF028846">
    <property type="entry name" value="UCP028846"/>
    <property type="match status" value="1"/>
</dbReference>
<evidence type="ECO:0000313" key="2">
    <source>
        <dbReference type="EMBL" id="NYF88400.1"/>
    </source>
</evidence>
<dbReference type="SUPFAM" id="SSF48208">
    <property type="entry name" value="Six-hairpin glycosidases"/>
    <property type="match status" value="1"/>
</dbReference>
<evidence type="ECO:0000256" key="1">
    <source>
        <dbReference type="SAM" id="MobiDB-lite"/>
    </source>
</evidence>